<dbReference type="PANTHER" id="PTHR35372:SF2">
    <property type="entry name" value="SF3 HELICASE DOMAIN-CONTAINING PROTEIN"/>
    <property type="match status" value="1"/>
</dbReference>
<dbReference type="InterPro" id="IPR006500">
    <property type="entry name" value="Helicase_put_C_phage/plasmid"/>
</dbReference>
<dbReference type="SUPFAM" id="SSF52540">
    <property type="entry name" value="P-loop containing nucleoside triphosphate hydrolases"/>
    <property type="match status" value="1"/>
</dbReference>
<dbReference type="PROSITE" id="PS51206">
    <property type="entry name" value="SF3_HELICASE_1"/>
    <property type="match status" value="1"/>
</dbReference>
<name>A0A918JW57_9FLAO</name>
<sequence>MENNKSKTLSANDFLEETDKLLAVANSQKEKREHNQLSDIFKQLLEHIEEVDFRKYAELSTNEKPRKVHFLVSIIEILLEKAISLGFHLCRKYDYVYLYNGEYWQLVGQEEFEDFLCQVALKTKMNRFYAKYFAFKGDMYKQFLSDARLKELQKNSKTTLINLANGTFEISPFARVLRPFCKNDFLTYQLPFSYNQTATAPMFQGYLDRVLPEQELQDVLSEYLGYIFIKNNVLKLEKVLLAYGSGANGKSVLFDIINALLGEENFTSYSLQSLTEDKGYYRAMLTNKLLNYASEINGKLETNTFKLLVSGEPVEARLPFGKPKLIKDYARFMFNCNELPENIENNNAFFRRFLILPFKVTIPVKEQDPDLSKRIIQEELSGVLNWMLQGTNRLLKNRKFTDSAIVRNEILKYQKERDTIFMFLEDMDYEPNTVMDIPLQSLFSEYRTFCVESNYNFESKKSFSKRMQKLGYAIQRKNYGMAIYVKKKVLSSAT</sequence>
<accession>A0A918JW57</accession>
<evidence type="ECO:0000256" key="3">
    <source>
        <dbReference type="ARBA" id="ARBA00022806"/>
    </source>
</evidence>
<evidence type="ECO:0000256" key="1">
    <source>
        <dbReference type="ARBA" id="ARBA00022741"/>
    </source>
</evidence>
<evidence type="ECO:0000313" key="7">
    <source>
        <dbReference type="Proteomes" id="UP000601108"/>
    </source>
</evidence>
<reference evidence="6 7" key="1">
    <citation type="journal article" date="2014" name="Int. J. Syst. Evol. Microbiol.">
        <title>Complete genome sequence of Corynebacterium casei LMG S-19264T (=DSM 44701T), isolated from a smear-ripened cheese.</title>
        <authorList>
            <consortium name="US DOE Joint Genome Institute (JGI-PGF)"/>
            <person name="Walter F."/>
            <person name="Albersmeier A."/>
            <person name="Kalinowski J."/>
            <person name="Ruckert C."/>
        </authorList>
    </citation>
    <scope>NUCLEOTIDE SEQUENCE [LARGE SCALE GENOMIC DNA]</scope>
    <source>
        <strain evidence="6 7">KCTC 12285</strain>
    </source>
</reference>
<gene>
    <name evidence="6" type="ORF">GCM10007384_26120</name>
</gene>
<dbReference type="InterPro" id="IPR027417">
    <property type="entry name" value="P-loop_NTPase"/>
</dbReference>
<feature type="domain" description="SF3 helicase" evidence="5">
    <location>
        <begin position="215"/>
        <end position="371"/>
    </location>
</feature>
<organism evidence="6 7">
    <name type="scientific">Aquimarina muelleri</name>
    <dbReference type="NCBI Taxonomy" id="279356"/>
    <lineage>
        <taxon>Bacteria</taxon>
        <taxon>Pseudomonadati</taxon>
        <taxon>Bacteroidota</taxon>
        <taxon>Flavobacteriia</taxon>
        <taxon>Flavobacteriales</taxon>
        <taxon>Flavobacteriaceae</taxon>
        <taxon>Aquimarina</taxon>
    </lineage>
</organism>
<dbReference type="InterPro" id="IPR014015">
    <property type="entry name" value="Helicase_SF3_DNA-vir"/>
</dbReference>
<keyword evidence="4" id="KW-0067">ATP-binding</keyword>
<dbReference type="RefSeq" id="WP_081414582.1">
    <property type="nucleotide sequence ID" value="NZ_BMWS01000017.1"/>
</dbReference>
<keyword evidence="3" id="KW-0347">Helicase</keyword>
<comment type="caution">
    <text evidence="6">The sequence shown here is derived from an EMBL/GenBank/DDBJ whole genome shotgun (WGS) entry which is preliminary data.</text>
</comment>
<dbReference type="GO" id="GO:0005524">
    <property type="term" value="F:ATP binding"/>
    <property type="evidence" value="ECO:0007669"/>
    <property type="project" value="UniProtKB-KW"/>
</dbReference>
<evidence type="ECO:0000256" key="4">
    <source>
        <dbReference type="ARBA" id="ARBA00022840"/>
    </source>
</evidence>
<keyword evidence="2" id="KW-0378">Hydrolase</keyword>
<dbReference type="Pfam" id="PF19263">
    <property type="entry name" value="DUF5906"/>
    <property type="match status" value="1"/>
</dbReference>
<dbReference type="Pfam" id="PF08706">
    <property type="entry name" value="D5_N"/>
    <property type="match status" value="1"/>
</dbReference>
<dbReference type="PANTHER" id="PTHR35372">
    <property type="entry name" value="ATP BINDING PROTEIN-RELATED"/>
    <property type="match status" value="1"/>
</dbReference>
<dbReference type="Pfam" id="PF03288">
    <property type="entry name" value="Pox_D5"/>
    <property type="match status" value="1"/>
</dbReference>
<dbReference type="Gene3D" id="3.40.50.300">
    <property type="entry name" value="P-loop containing nucleotide triphosphate hydrolases"/>
    <property type="match status" value="1"/>
</dbReference>
<keyword evidence="7" id="KW-1185">Reference proteome</keyword>
<dbReference type="InterPro" id="IPR014818">
    <property type="entry name" value="Phage/plasmid_primase_P4_C"/>
</dbReference>
<evidence type="ECO:0000256" key="2">
    <source>
        <dbReference type="ARBA" id="ARBA00022801"/>
    </source>
</evidence>
<protein>
    <submittedName>
        <fullName evidence="6">Primase</fullName>
    </submittedName>
</protein>
<dbReference type="Proteomes" id="UP000601108">
    <property type="component" value="Unassembled WGS sequence"/>
</dbReference>
<dbReference type="EMBL" id="BMWS01000017">
    <property type="protein sequence ID" value="GGX23677.1"/>
    <property type="molecule type" value="Genomic_DNA"/>
</dbReference>
<proteinExistence type="predicted"/>
<dbReference type="NCBIfam" id="TIGR01613">
    <property type="entry name" value="primase_Cterm"/>
    <property type="match status" value="1"/>
</dbReference>
<dbReference type="GO" id="GO:0016787">
    <property type="term" value="F:hydrolase activity"/>
    <property type="evidence" value="ECO:0007669"/>
    <property type="project" value="UniProtKB-KW"/>
</dbReference>
<dbReference type="InterPro" id="IPR045455">
    <property type="entry name" value="NrS-1_pol-like_helicase"/>
</dbReference>
<keyword evidence="1" id="KW-0547">Nucleotide-binding</keyword>
<evidence type="ECO:0000259" key="5">
    <source>
        <dbReference type="PROSITE" id="PS51206"/>
    </source>
</evidence>
<dbReference type="InterPro" id="IPR004968">
    <property type="entry name" value="DNA_primase/NTPase_C"/>
</dbReference>
<dbReference type="GO" id="GO:0004386">
    <property type="term" value="F:helicase activity"/>
    <property type="evidence" value="ECO:0007669"/>
    <property type="project" value="UniProtKB-KW"/>
</dbReference>
<dbReference type="AlphaFoldDB" id="A0A918JW57"/>
<dbReference type="InterPro" id="IPR051620">
    <property type="entry name" value="ORF904-like_C"/>
</dbReference>
<evidence type="ECO:0000313" key="6">
    <source>
        <dbReference type="EMBL" id="GGX23677.1"/>
    </source>
</evidence>